<dbReference type="InterPro" id="IPR036084">
    <property type="entry name" value="Ser_inhib-like_sf"/>
</dbReference>
<dbReference type="Pfam" id="PF08742">
    <property type="entry name" value="C8"/>
    <property type="match status" value="3"/>
</dbReference>
<dbReference type="FunFam" id="2.10.25.10:FF:000674">
    <property type="entry name" value="Mucin-2"/>
    <property type="match status" value="1"/>
</dbReference>
<evidence type="ECO:0000256" key="2">
    <source>
        <dbReference type="ARBA" id="ARBA00023180"/>
    </source>
</evidence>
<evidence type="ECO:0000256" key="3">
    <source>
        <dbReference type="SAM" id="MobiDB-lite"/>
    </source>
</evidence>
<proteinExistence type="predicted"/>
<protein>
    <submittedName>
        <fullName evidence="5">MUC19 protein</fullName>
    </submittedName>
</protein>
<dbReference type="CDD" id="cd19941">
    <property type="entry name" value="TIL"/>
    <property type="match status" value="1"/>
</dbReference>
<dbReference type="Pfam" id="PF00094">
    <property type="entry name" value="VWD"/>
    <property type="match status" value="6"/>
</dbReference>
<dbReference type="GO" id="GO:0005615">
    <property type="term" value="C:extracellular space"/>
    <property type="evidence" value="ECO:0007669"/>
    <property type="project" value="TreeGrafter"/>
</dbReference>
<feature type="region of interest" description="Disordered" evidence="3">
    <location>
        <begin position="1"/>
        <end position="21"/>
    </location>
</feature>
<evidence type="ECO:0000256" key="1">
    <source>
        <dbReference type="ARBA" id="ARBA00023157"/>
    </source>
</evidence>
<dbReference type="InterPro" id="IPR001846">
    <property type="entry name" value="VWF_type-D"/>
</dbReference>
<dbReference type="InterPro" id="IPR058753">
    <property type="entry name" value="TIL_OTOGL_Mucin"/>
</dbReference>
<dbReference type="InterPro" id="IPR014853">
    <property type="entry name" value="VWF/SSPO/ZAN-like_Cys-rich_dom"/>
</dbReference>
<feature type="non-terminal residue" evidence="5">
    <location>
        <position position="1524"/>
    </location>
</feature>
<dbReference type="PANTHER" id="PTHR11339">
    <property type="entry name" value="EXTRACELLULAR MATRIX GLYCOPROTEIN RELATED"/>
    <property type="match status" value="1"/>
</dbReference>
<dbReference type="PANTHER" id="PTHR11339:SF408">
    <property type="entry name" value="MUCIN-5B"/>
    <property type="match status" value="1"/>
</dbReference>
<feature type="domain" description="VWFD" evidence="4">
    <location>
        <begin position="44"/>
        <end position="284"/>
    </location>
</feature>
<comment type="caution">
    <text evidence="5">The sequence shown here is derived from an EMBL/GenBank/DDBJ whole genome shotgun (WGS) entry which is preliminary data.</text>
</comment>
<dbReference type="GO" id="GO:0031012">
    <property type="term" value="C:extracellular matrix"/>
    <property type="evidence" value="ECO:0007669"/>
    <property type="project" value="TreeGrafter"/>
</dbReference>
<evidence type="ECO:0000259" key="4">
    <source>
        <dbReference type="PROSITE" id="PS51233"/>
    </source>
</evidence>
<feature type="domain" description="VWFD" evidence="4">
    <location>
        <begin position="1075"/>
        <end position="1245"/>
    </location>
</feature>
<dbReference type="Pfam" id="PF25962">
    <property type="entry name" value="TIL_OTOGL_Mucin"/>
    <property type="match status" value="1"/>
</dbReference>
<keyword evidence="6" id="KW-1185">Reference proteome</keyword>
<keyword evidence="1" id="KW-1015">Disulfide bond</keyword>
<dbReference type="Gene3D" id="2.10.25.10">
    <property type="entry name" value="Laminin"/>
    <property type="match status" value="1"/>
</dbReference>
<organism evidence="5 6">
    <name type="scientific">Polypterus senegalus</name>
    <name type="common">Senegal bichir</name>
    <dbReference type="NCBI Taxonomy" id="55291"/>
    <lineage>
        <taxon>Eukaryota</taxon>
        <taxon>Metazoa</taxon>
        <taxon>Chordata</taxon>
        <taxon>Craniata</taxon>
        <taxon>Vertebrata</taxon>
        <taxon>Euteleostomi</taxon>
        <taxon>Actinopterygii</taxon>
        <taxon>Polypteriformes</taxon>
        <taxon>Polypteridae</taxon>
        <taxon>Polypterus</taxon>
    </lineage>
</organism>
<keyword evidence="2" id="KW-0325">Glycoprotein</keyword>
<dbReference type="SMART" id="SM00216">
    <property type="entry name" value="VWD"/>
    <property type="match status" value="3"/>
</dbReference>
<dbReference type="Proteomes" id="UP000886611">
    <property type="component" value="Unassembled WGS sequence"/>
</dbReference>
<dbReference type="InterPro" id="IPR050780">
    <property type="entry name" value="Mucin_vWF_Thrombospondin_sf"/>
</dbReference>
<feature type="domain" description="VWFD" evidence="4">
    <location>
        <begin position="638"/>
        <end position="973"/>
    </location>
</feature>
<accession>A0A8X7WZZ2</accession>
<gene>
    <name evidence="5" type="primary">Muc19</name>
    <name evidence="5" type="ORF">GTO96_0021394</name>
</gene>
<feature type="domain" description="VWFD" evidence="4">
    <location>
        <begin position="1377"/>
        <end position="1524"/>
    </location>
</feature>
<dbReference type="PROSITE" id="PS51233">
    <property type="entry name" value="VWFD"/>
    <property type="match status" value="4"/>
</dbReference>
<evidence type="ECO:0000313" key="6">
    <source>
        <dbReference type="Proteomes" id="UP000886611"/>
    </source>
</evidence>
<dbReference type="SUPFAM" id="SSF57567">
    <property type="entry name" value="Serine protease inhibitors"/>
    <property type="match status" value="1"/>
</dbReference>
<dbReference type="EMBL" id="JAATIS010005064">
    <property type="protein sequence ID" value="KAG2459843.1"/>
    <property type="molecule type" value="Genomic_DNA"/>
</dbReference>
<sequence>MLYLNTGSQESDGANPNQNKPQAWAEFQPTIRHNSFQNTDDSSDECSAYGTGSFRTFNGTLYYLQSTCFLVLSRFNSLDPNSEFDIKIQRDQNGNFKKIKITVDKLDTAIENGVISVDGQRVSLPYDQKSIHIHHYGIFVRLESRRNFLSVYWEPQGNNIVKVWMCNDAMSAYFFTYCFNYDLTLYEGYLEQCGLDSCKYDVAIIWQSSQYVQVLTAFDMDLQIQVAPVMQLYVTLPVDTKGSINGLCGNVNGIVTDEFTACSGIMESTADAFAKSWATNAECKPPSPTPCIRSDNEKYANEKCALLKDPNGVFAKCHSHVSYDSYIKDCIASTCNCENVNECLCTALENYAKECSRKGLRMTGWRGDQCAVYCDYYNEPDGRSWNYEPCGPRQVKTCSKNTDKEFYSSKLEGMLGLLSSKYVARFEKSSRTTYEGTTVMPPYTLNGIQLESTGSLVRVFINEISSWISLNKYKEINIKIPLMYFKSKTEGQCGEVGGKSCLRANGKSEADTCCATTAYDWVISNPKETKCVQNPPNLPCSVPTTPPIIPPTPPVVPPCNILYDACSDCIGDVLVREIFHLQLHSVVDGCLHCDSPLVMGHFSMATVTDRDGCEDCVGPHGSDDHGKSGSMFLDFAKDECSVFGTGSIKTFNSTLHYLQSTCTFVLSRSDSAASNAEFDIIIKRDMSGAFTKIQVTIDKTETVIENGNIFVDGESVSLPYDHKSIHVNNFGIYKRIESRRGFLSVFWDTSDNKVHTVWVQLRKDYRGKTVGLCGKYGVDDSDLQQLTEDNKISTYESCETETSESNCEETTMMCQNDISYYFFSCLPNDLIWPYMELCGKDTCNCANPAKCACAIYEEIVRQCPSDGIAELSPTWRDSQHCDSVVIFWQLSTYVQVQTSFGLKLQVQMAPNMQLYITLPVEAKGSTKGLCGNYNDKITDEFISSTGILEHSADNFAESWATGSCEVIPPPICIRSEYVEECPATQHFLHNAFACNRTCRSLAGNDYACDVEDVPVDGCGCLEGQYMNQNGLCISKEECPCYYEQGMVHPGSTEIEGQNCTCSKGMWECTQKDCPGKCQVYGDGHYQTFDLKWYSYDGNCEYSLVEDYCGKDTGNFRITVESVPCCEEALTCSRAVTIELQDTEIELSDSKLTEKRIGSCRDNMIEYSAHTVGLYIIITTSSGITLIWDKHTRLTVILDPRWKGQVCGLCGNFDSDPTNDFKTRGKSLVTNVVEFGNSWKFDPSCGNIVNQSFPCEKHWYCSAWAQRRCSIIKDSVFQPCHNKVDPQPYYDVCVQESCVCEMEGRFLGFCTAVAAYAEACNEAEVCIKWRTPDLCPVFCDYYNEPGACSWHYEPCGTPAIKTCSNNEVGKKYAAKLEGKCEVFGDPHYLTFSGVQYAFLSDCTYILVQEKKTVYGFSVAVDNYYCIPGLKASCAKGMFITYLNNSLTLTITKGNILVDSFLSSYQFFNPAILRWVAKLISYSKFAYTYVYSVMEQLPFQGWILRYACFCQDRLWIFVILVMIKVA</sequence>
<name>A0A8X7WZZ2_POLSE</name>
<evidence type="ECO:0000313" key="5">
    <source>
        <dbReference type="EMBL" id="KAG2459843.1"/>
    </source>
</evidence>
<dbReference type="SMART" id="SM00832">
    <property type="entry name" value="C8"/>
    <property type="match status" value="2"/>
</dbReference>
<feature type="non-terminal residue" evidence="5">
    <location>
        <position position="1"/>
    </location>
</feature>
<reference evidence="5 6" key="1">
    <citation type="journal article" date="2021" name="Cell">
        <title>Tracing the genetic footprints of vertebrate landing in non-teleost ray-finned fishes.</title>
        <authorList>
            <person name="Bi X."/>
            <person name="Wang K."/>
            <person name="Yang L."/>
            <person name="Pan H."/>
            <person name="Jiang H."/>
            <person name="Wei Q."/>
            <person name="Fang M."/>
            <person name="Yu H."/>
            <person name="Zhu C."/>
            <person name="Cai Y."/>
            <person name="He Y."/>
            <person name="Gan X."/>
            <person name="Zeng H."/>
            <person name="Yu D."/>
            <person name="Zhu Y."/>
            <person name="Jiang H."/>
            <person name="Qiu Q."/>
            <person name="Yang H."/>
            <person name="Zhang Y.E."/>
            <person name="Wang W."/>
            <person name="Zhu M."/>
            <person name="He S."/>
            <person name="Zhang G."/>
        </authorList>
    </citation>
    <scope>NUCLEOTIDE SEQUENCE [LARGE SCALE GENOMIC DNA]</scope>
    <source>
        <strain evidence="5">Bchr_013</strain>
    </source>
</reference>